<evidence type="ECO:0000259" key="7">
    <source>
        <dbReference type="Pfam" id="PF06305"/>
    </source>
</evidence>
<proteinExistence type="predicted"/>
<evidence type="ECO:0000256" key="5">
    <source>
        <dbReference type="SAM" id="MobiDB-lite"/>
    </source>
</evidence>
<dbReference type="InterPro" id="IPR010445">
    <property type="entry name" value="LapA_dom"/>
</dbReference>
<dbReference type="Proteomes" id="UP001500416">
    <property type="component" value="Unassembled WGS sequence"/>
</dbReference>
<dbReference type="RefSeq" id="WP_343931481.1">
    <property type="nucleotide sequence ID" value="NZ_BAAABU010000001.1"/>
</dbReference>
<evidence type="ECO:0000313" key="9">
    <source>
        <dbReference type="Proteomes" id="UP001500416"/>
    </source>
</evidence>
<feature type="domain" description="Lipopolysaccharide assembly protein A" evidence="7">
    <location>
        <begin position="84"/>
        <end position="134"/>
    </location>
</feature>
<keyword evidence="9" id="KW-1185">Reference proteome</keyword>
<name>A0ABN0SZ17_9PSEU</name>
<evidence type="ECO:0000256" key="3">
    <source>
        <dbReference type="ARBA" id="ARBA00022989"/>
    </source>
</evidence>
<feature type="compositionally biased region" description="Basic and acidic residues" evidence="5">
    <location>
        <begin position="30"/>
        <end position="46"/>
    </location>
</feature>
<evidence type="ECO:0000256" key="2">
    <source>
        <dbReference type="ARBA" id="ARBA00022692"/>
    </source>
</evidence>
<sequence>MTTPRDEDRTDAIPTSPITGAPPPVGPTSVDRHPESRLDPDTRRAPEPAPGKRVKIKSTRISGTWVAVLASIVVLVFLLIFILQNGTDATIHFLGIATTLPLGVALLFAAIGGAVMVALVGAARILQLRRQAKRGLTRS</sequence>
<feature type="region of interest" description="Disordered" evidence="5">
    <location>
        <begin position="1"/>
        <end position="53"/>
    </location>
</feature>
<evidence type="ECO:0000256" key="1">
    <source>
        <dbReference type="ARBA" id="ARBA00022475"/>
    </source>
</evidence>
<feature type="compositionally biased region" description="Basic and acidic residues" evidence="5">
    <location>
        <begin position="1"/>
        <end position="11"/>
    </location>
</feature>
<dbReference type="EMBL" id="BAAABU010000001">
    <property type="protein sequence ID" value="GAA0207058.1"/>
    <property type="molecule type" value="Genomic_DNA"/>
</dbReference>
<feature type="transmembrane region" description="Helical" evidence="6">
    <location>
        <begin position="103"/>
        <end position="126"/>
    </location>
</feature>
<organism evidence="8 9">
    <name type="scientific">Saccharothrix mutabilis subsp. mutabilis</name>
    <dbReference type="NCBI Taxonomy" id="66855"/>
    <lineage>
        <taxon>Bacteria</taxon>
        <taxon>Bacillati</taxon>
        <taxon>Actinomycetota</taxon>
        <taxon>Actinomycetes</taxon>
        <taxon>Pseudonocardiales</taxon>
        <taxon>Pseudonocardiaceae</taxon>
        <taxon>Saccharothrix</taxon>
    </lineage>
</organism>
<evidence type="ECO:0000256" key="4">
    <source>
        <dbReference type="ARBA" id="ARBA00023136"/>
    </source>
</evidence>
<dbReference type="Pfam" id="PF06305">
    <property type="entry name" value="LapA_dom"/>
    <property type="match status" value="1"/>
</dbReference>
<comment type="caution">
    <text evidence="8">The sequence shown here is derived from an EMBL/GenBank/DDBJ whole genome shotgun (WGS) entry which is preliminary data.</text>
</comment>
<gene>
    <name evidence="8" type="ORF">GCM10010492_00590</name>
</gene>
<keyword evidence="3 6" id="KW-1133">Transmembrane helix</keyword>
<reference evidence="8 9" key="1">
    <citation type="journal article" date="2019" name="Int. J. Syst. Evol. Microbiol.">
        <title>The Global Catalogue of Microorganisms (GCM) 10K type strain sequencing project: providing services to taxonomists for standard genome sequencing and annotation.</title>
        <authorList>
            <consortium name="The Broad Institute Genomics Platform"/>
            <consortium name="The Broad Institute Genome Sequencing Center for Infectious Disease"/>
            <person name="Wu L."/>
            <person name="Ma J."/>
        </authorList>
    </citation>
    <scope>NUCLEOTIDE SEQUENCE [LARGE SCALE GENOMIC DNA]</scope>
    <source>
        <strain evidence="8 9">JCM 3380</strain>
    </source>
</reference>
<feature type="transmembrane region" description="Helical" evidence="6">
    <location>
        <begin position="62"/>
        <end position="83"/>
    </location>
</feature>
<keyword evidence="4 6" id="KW-0472">Membrane</keyword>
<evidence type="ECO:0000256" key="6">
    <source>
        <dbReference type="SAM" id="Phobius"/>
    </source>
</evidence>
<evidence type="ECO:0000313" key="8">
    <source>
        <dbReference type="EMBL" id="GAA0207058.1"/>
    </source>
</evidence>
<protein>
    <submittedName>
        <fullName evidence="8">Lipopolysaccharide assembly protein LapA domain-containing protein</fullName>
    </submittedName>
</protein>
<keyword evidence="1" id="KW-1003">Cell membrane</keyword>
<keyword evidence="2 6" id="KW-0812">Transmembrane</keyword>
<accession>A0ABN0SZ17</accession>